<reference evidence="3" key="1">
    <citation type="journal article" date="2019" name="Int. J. Syst. Evol. Microbiol.">
        <title>The Global Catalogue of Microorganisms (GCM) 10K type strain sequencing project: providing services to taxonomists for standard genome sequencing and annotation.</title>
        <authorList>
            <consortium name="The Broad Institute Genomics Platform"/>
            <consortium name="The Broad Institute Genome Sequencing Center for Infectious Disease"/>
            <person name="Wu L."/>
            <person name="Ma J."/>
        </authorList>
    </citation>
    <scope>NUCLEOTIDE SEQUENCE [LARGE SCALE GENOMIC DNA]</scope>
    <source>
        <strain evidence="3">JCM 13006</strain>
    </source>
</reference>
<proteinExistence type="predicted"/>
<evidence type="ECO:0000313" key="3">
    <source>
        <dbReference type="Proteomes" id="UP001501752"/>
    </source>
</evidence>
<keyword evidence="3" id="KW-1185">Reference proteome</keyword>
<gene>
    <name evidence="2" type="ORF">GCM10023235_44690</name>
</gene>
<dbReference type="InterPro" id="IPR007278">
    <property type="entry name" value="DUF397"/>
</dbReference>
<accession>A0ABP9DY53</accession>
<dbReference type="EMBL" id="BAABIS010000001">
    <property type="protein sequence ID" value="GAA4861620.1"/>
    <property type="molecule type" value="Genomic_DNA"/>
</dbReference>
<name>A0ABP9DY53_9ACTN</name>
<protein>
    <recommendedName>
        <fullName evidence="1">DUF397 domain-containing protein</fullName>
    </recommendedName>
</protein>
<evidence type="ECO:0000313" key="2">
    <source>
        <dbReference type="EMBL" id="GAA4861620.1"/>
    </source>
</evidence>
<feature type="domain" description="DUF397" evidence="1">
    <location>
        <begin position="8"/>
        <end position="60"/>
    </location>
</feature>
<sequence length="68" mass="6937">MSKSTSNLVWRKSSHSGGNGACVEIAVPDTASIAVRDSKDPEGPQLRFSNQGWAAFAAAAAAGAFGEV</sequence>
<dbReference type="Pfam" id="PF04149">
    <property type="entry name" value="DUF397"/>
    <property type="match status" value="1"/>
</dbReference>
<comment type="caution">
    <text evidence="2">The sequence shown here is derived from an EMBL/GenBank/DDBJ whole genome shotgun (WGS) entry which is preliminary data.</text>
</comment>
<organism evidence="2 3">
    <name type="scientific">Kitasatospora terrestris</name>
    <dbReference type="NCBI Taxonomy" id="258051"/>
    <lineage>
        <taxon>Bacteria</taxon>
        <taxon>Bacillati</taxon>
        <taxon>Actinomycetota</taxon>
        <taxon>Actinomycetes</taxon>
        <taxon>Kitasatosporales</taxon>
        <taxon>Streptomycetaceae</taxon>
        <taxon>Kitasatospora</taxon>
    </lineage>
</organism>
<dbReference type="Proteomes" id="UP001501752">
    <property type="component" value="Unassembled WGS sequence"/>
</dbReference>
<dbReference type="RefSeq" id="WP_345698635.1">
    <property type="nucleotide sequence ID" value="NZ_BAABIS010000001.1"/>
</dbReference>
<evidence type="ECO:0000259" key="1">
    <source>
        <dbReference type="Pfam" id="PF04149"/>
    </source>
</evidence>